<keyword evidence="4" id="KW-1185">Reference proteome</keyword>
<protein>
    <recommendedName>
        <fullName evidence="5">SnoaL-like domain-containing protein</fullName>
    </recommendedName>
</protein>
<evidence type="ECO:0000256" key="2">
    <source>
        <dbReference type="ARBA" id="ARBA00023136"/>
    </source>
</evidence>
<dbReference type="SUPFAM" id="SSF54427">
    <property type="entry name" value="NTF2-like"/>
    <property type="match status" value="1"/>
</dbReference>
<dbReference type="RefSeq" id="WP_380588426.1">
    <property type="nucleotide sequence ID" value="NZ_JBHSQJ010000131.1"/>
</dbReference>
<reference evidence="4" key="1">
    <citation type="journal article" date="2019" name="Int. J. Syst. Evol. Microbiol.">
        <title>The Global Catalogue of Microorganisms (GCM) 10K type strain sequencing project: providing services to taxonomists for standard genome sequencing and annotation.</title>
        <authorList>
            <consortium name="The Broad Institute Genomics Platform"/>
            <consortium name="The Broad Institute Genome Sequencing Center for Infectious Disease"/>
            <person name="Wu L."/>
            <person name="Ma J."/>
        </authorList>
    </citation>
    <scope>NUCLEOTIDE SEQUENCE [LARGE SCALE GENOMIC DNA]</scope>
    <source>
        <strain evidence="4">JCM 4816</strain>
    </source>
</reference>
<dbReference type="InterPro" id="IPR032710">
    <property type="entry name" value="NTF2-like_dom_sf"/>
</dbReference>
<sequence length="172" mass="18017">MRGSDVTSAWRLTAARAAALLAAGAAAWGGWSWYAAAHDSRAALALTRDQVLAAGEQAVQNLNTLDWSHLDSGLALWDQSTTGDLHTQLAQGRADFTKQVAQARTVTTARVLDGAVTELDPGAGRAAVMVALQITVTPDGGTAAVKQSRMLGQLTRTPQGWKLSALQQAQAQ</sequence>
<name>A0ABW1GAT6_9ACTN</name>
<dbReference type="EMBL" id="JBHSQJ010000131">
    <property type="protein sequence ID" value="MFC5910732.1"/>
    <property type="molecule type" value="Genomic_DNA"/>
</dbReference>
<dbReference type="Proteomes" id="UP001596174">
    <property type="component" value="Unassembled WGS sequence"/>
</dbReference>
<keyword evidence="2" id="KW-0472">Membrane</keyword>
<evidence type="ECO:0000313" key="3">
    <source>
        <dbReference type="EMBL" id="MFC5910732.1"/>
    </source>
</evidence>
<dbReference type="PANTHER" id="PTHR37042:SF4">
    <property type="entry name" value="OUTER MEMBRANE PROTEIN RV1973"/>
    <property type="match status" value="1"/>
</dbReference>
<evidence type="ECO:0008006" key="5">
    <source>
        <dbReference type="Google" id="ProtNLM"/>
    </source>
</evidence>
<gene>
    <name evidence="3" type="ORF">ACFP3V_26440</name>
</gene>
<organism evidence="3 4">
    <name type="scientific">Streptacidiphilus monticola</name>
    <dbReference type="NCBI Taxonomy" id="2161674"/>
    <lineage>
        <taxon>Bacteria</taxon>
        <taxon>Bacillati</taxon>
        <taxon>Actinomycetota</taxon>
        <taxon>Actinomycetes</taxon>
        <taxon>Kitasatosporales</taxon>
        <taxon>Streptomycetaceae</taxon>
        <taxon>Streptacidiphilus</taxon>
    </lineage>
</organism>
<proteinExistence type="predicted"/>
<accession>A0ABW1GAT6</accession>
<dbReference type="PANTHER" id="PTHR37042">
    <property type="entry name" value="OUTER MEMBRANE PROTEIN RV1973"/>
    <property type="match status" value="1"/>
</dbReference>
<evidence type="ECO:0000313" key="4">
    <source>
        <dbReference type="Proteomes" id="UP001596174"/>
    </source>
</evidence>
<comment type="subcellular location">
    <subcellularLocation>
        <location evidence="1">Membrane</location>
    </subcellularLocation>
</comment>
<comment type="caution">
    <text evidence="3">The sequence shown here is derived from an EMBL/GenBank/DDBJ whole genome shotgun (WGS) entry which is preliminary data.</text>
</comment>
<evidence type="ECO:0000256" key="1">
    <source>
        <dbReference type="ARBA" id="ARBA00004370"/>
    </source>
</evidence>